<dbReference type="EC" id="2.4.1.16" evidence="2"/>
<feature type="region of interest" description="Disordered" evidence="1">
    <location>
        <begin position="241"/>
        <end position="280"/>
    </location>
</feature>
<sequence>MDPFSSPPSNPTRGGQPPRPPQPLSQGQQPGSGRIPRSSLPGSPPPPSSSSSSAGASFASPPPPSSYRQPAQPPRPPLLQFTQSNYDDSRGGSFATYASADPFATPGQSQPQPQRSFQSVSFQESEQPKRMSSGPQPGQFQSSASQSQRFSTASAKSRPGSMGPQTNKDGATSRTSLIGPPSNRPISGSSLLGDPEAGGFSAANPNSDMRRKRSLVRPDRERMDPNHRQWYYRNHAAQMDTLDSQGGPARTPIGFAPSTTGHLPQHGAAPQGMTQYALQGPGGGVSGLGVAPMNLPPGGLGRAAPAGG</sequence>
<dbReference type="Proteomes" id="UP001176521">
    <property type="component" value="Unassembled WGS sequence"/>
</dbReference>
<comment type="caution">
    <text evidence="2">The sequence shown here is derived from an EMBL/GenBank/DDBJ whole genome shotgun (WGS) entry which is preliminary data.</text>
</comment>
<feature type="compositionally biased region" description="Low complexity" evidence="1">
    <location>
        <begin position="49"/>
        <end position="59"/>
    </location>
</feature>
<feature type="region of interest" description="Disordered" evidence="1">
    <location>
        <begin position="1"/>
        <end position="227"/>
    </location>
</feature>
<dbReference type="EMBL" id="JAPDMQ010001439">
    <property type="protein sequence ID" value="KAK0518072.1"/>
    <property type="molecule type" value="Genomic_DNA"/>
</dbReference>
<proteinExistence type="predicted"/>
<dbReference type="GO" id="GO:0004100">
    <property type="term" value="F:chitin synthase activity"/>
    <property type="evidence" value="ECO:0007669"/>
    <property type="project" value="UniProtKB-EC"/>
</dbReference>
<feature type="compositionally biased region" description="Low complexity" evidence="1">
    <location>
        <begin position="132"/>
        <end position="154"/>
    </location>
</feature>
<accession>A0AAN6JGB4</accession>
<feature type="compositionally biased region" description="Polar residues" evidence="1">
    <location>
        <begin position="163"/>
        <end position="176"/>
    </location>
</feature>
<feature type="compositionally biased region" description="Pro residues" evidence="1">
    <location>
        <begin position="60"/>
        <end position="77"/>
    </location>
</feature>
<keyword evidence="2" id="KW-0328">Glycosyltransferase</keyword>
<evidence type="ECO:0000313" key="2">
    <source>
        <dbReference type="EMBL" id="KAK0518072.1"/>
    </source>
</evidence>
<feature type="compositionally biased region" description="Low complexity" evidence="1">
    <location>
        <begin position="108"/>
        <end position="125"/>
    </location>
</feature>
<protein>
    <submittedName>
        <fullName evidence="2">Chitin synthase, class 3</fullName>
        <ecNumber evidence="2">2.4.1.16</ecNumber>
    </submittedName>
</protein>
<dbReference type="AlphaFoldDB" id="A0AAN6JGB4"/>
<name>A0AAN6JGB4_9BASI</name>
<feature type="compositionally biased region" description="Low complexity" evidence="1">
    <location>
        <begin position="24"/>
        <end position="41"/>
    </location>
</feature>
<evidence type="ECO:0000313" key="3">
    <source>
        <dbReference type="Proteomes" id="UP001176521"/>
    </source>
</evidence>
<keyword evidence="3" id="KW-1185">Reference proteome</keyword>
<gene>
    <name evidence="2" type="primary">CHS3_3</name>
    <name evidence="2" type="ORF">OC842_007909</name>
</gene>
<organism evidence="2 3">
    <name type="scientific">Tilletia horrida</name>
    <dbReference type="NCBI Taxonomy" id="155126"/>
    <lineage>
        <taxon>Eukaryota</taxon>
        <taxon>Fungi</taxon>
        <taxon>Dikarya</taxon>
        <taxon>Basidiomycota</taxon>
        <taxon>Ustilaginomycotina</taxon>
        <taxon>Exobasidiomycetes</taxon>
        <taxon>Tilletiales</taxon>
        <taxon>Tilletiaceae</taxon>
        <taxon>Tilletia</taxon>
    </lineage>
</organism>
<feature type="non-terminal residue" evidence="2">
    <location>
        <position position="308"/>
    </location>
</feature>
<feature type="compositionally biased region" description="Pro residues" evidence="1">
    <location>
        <begin position="1"/>
        <end position="10"/>
    </location>
</feature>
<feature type="compositionally biased region" description="Basic and acidic residues" evidence="1">
    <location>
        <begin position="216"/>
        <end position="227"/>
    </location>
</feature>
<reference evidence="2" key="1">
    <citation type="journal article" date="2023" name="PhytoFront">
        <title>Draft Genome Resources of Seven Strains of Tilletia horrida, Causal Agent of Kernel Smut of Rice.</title>
        <authorList>
            <person name="Khanal S."/>
            <person name="Antony Babu S."/>
            <person name="Zhou X.G."/>
        </authorList>
    </citation>
    <scope>NUCLEOTIDE SEQUENCE</scope>
    <source>
        <strain evidence="2">TX3</strain>
    </source>
</reference>
<evidence type="ECO:0000256" key="1">
    <source>
        <dbReference type="SAM" id="MobiDB-lite"/>
    </source>
</evidence>
<keyword evidence="2" id="KW-0808">Transferase</keyword>